<accession>A0AAV0H1I1</accession>
<comment type="caution">
    <text evidence="2">The sequence shown here is derived from an EMBL/GenBank/DDBJ whole genome shotgun (WGS) entry which is preliminary data.</text>
</comment>
<name>A0AAV0H1I1_9ROSI</name>
<feature type="compositionally biased region" description="Polar residues" evidence="1">
    <location>
        <begin position="7"/>
        <end position="21"/>
    </location>
</feature>
<feature type="region of interest" description="Disordered" evidence="1">
    <location>
        <begin position="1"/>
        <end position="21"/>
    </location>
</feature>
<proteinExistence type="predicted"/>
<organism evidence="2 3">
    <name type="scientific">Linum tenue</name>
    <dbReference type="NCBI Taxonomy" id="586396"/>
    <lineage>
        <taxon>Eukaryota</taxon>
        <taxon>Viridiplantae</taxon>
        <taxon>Streptophyta</taxon>
        <taxon>Embryophyta</taxon>
        <taxon>Tracheophyta</taxon>
        <taxon>Spermatophyta</taxon>
        <taxon>Magnoliopsida</taxon>
        <taxon>eudicotyledons</taxon>
        <taxon>Gunneridae</taxon>
        <taxon>Pentapetalae</taxon>
        <taxon>rosids</taxon>
        <taxon>fabids</taxon>
        <taxon>Malpighiales</taxon>
        <taxon>Linaceae</taxon>
        <taxon>Linum</taxon>
    </lineage>
</organism>
<evidence type="ECO:0000313" key="2">
    <source>
        <dbReference type="EMBL" id="CAI0378742.1"/>
    </source>
</evidence>
<evidence type="ECO:0000313" key="3">
    <source>
        <dbReference type="Proteomes" id="UP001154282"/>
    </source>
</evidence>
<keyword evidence="3" id="KW-1185">Reference proteome</keyword>
<reference evidence="2" key="1">
    <citation type="submission" date="2022-08" db="EMBL/GenBank/DDBJ databases">
        <authorList>
            <person name="Gutierrez-Valencia J."/>
        </authorList>
    </citation>
    <scope>NUCLEOTIDE SEQUENCE</scope>
</reference>
<sequence length="45" mass="4663">MPRRSHLLSSTASPGCTPTTDALSLRGCGPLGISRGYKTRSSKSA</sequence>
<dbReference type="AlphaFoldDB" id="A0AAV0H1I1"/>
<dbReference type="Proteomes" id="UP001154282">
    <property type="component" value="Unassembled WGS sequence"/>
</dbReference>
<dbReference type="EMBL" id="CAMGYJ010000002">
    <property type="protein sequence ID" value="CAI0378742.1"/>
    <property type="molecule type" value="Genomic_DNA"/>
</dbReference>
<protein>
    <submittedName>
        <fullName evidence="2">Uncharacterized protein</fullName>
    </submittedName>
</protein>
<evidence type="ECO:0000256" key="1">
    <source>
        <dbReference type="SAM" id="MobiDB-lite"/>
    </source>
</evidence>
<gene>
    <name evidence="2" type="ORF">LITE_LOCUS1999</name>
</gene>